<name>A0A1F5EJ64_9BACT</name>
<feature type="compositionally biased region" description="Polar residues" evidence="1">
    <location>
        <begin position="34"/>
        <end position="44"/>
    </location>
</feature>
<evidence type="ECO:0000313" key="3">
    <source>
        <dbReference type="Proteomes" id="UP000179003"/>
    </source>
</evidence>
<protein>
    <submittedName>
        <fullName evidence="2">Uncharacterized protein</fullName>
    </submittedName>
</protein>
<accession>A0A1F5EJ64</accession>
<evidence type="ECO:0000313" key="2">
    <source>
        <dbReference type="EMBL" id="OGD67403.1"/>
    </source>
</evidence>
<organism evidence="2 3">
    <name type="scientific">Candidatus Campbellbacteria bacterium RIFOXYC2_FULL_35_25</name>
    <dbReference type="NCBI Taxonomy" id="1797582"/>
    <lineage>
        <taxon>Bacteria</taxon>
        <taxon>Candidatus Campbelliibacteriota</taxon>
    </lineage>
</organism>
<dbReference type="AlphaFoldDB" id="A0A1F5EJ64"/>
<feature type="region of interest" description="Disordered" evidence="1">
    <location>
        <begin position="28"/>
        <end position="48"/>
    </location>
</feature>
<gene>
    <name evidence="2" type="ORF">A2442_02765</name>
</gene>
<dbReference type="STRING" id="1797582.A2442_02765"/>
<dbReference type="Proteomes" id="UP000179003">
    <property type="component" value="Unassembled WGS sequence"/>
</dbReference>
<proteinExistence type="predicted"/>
<reference evidence="2 3" key="1">
    <citation type="journal article" date="2016" name="Nat. Commun.">
        <title>Thousands of microbial genomes shed light on interconnected biogeochemical processes in an aquifer system.</title>
        <authorList>
            <person name="Anantharaman K."/>
            <person name="Brown C.T."/>
            <person name="Hug L.A."/>
            <person name="Sharon I."/>
            <person name="Castelle C.J."/>
            <person name="Probst A.J."/>
            <person name="Thomas B.C."/>
            <person name="Singh A."/>
            <person name="Wilkins M.J."/>
            <person name="Karaoz U."/>
            <person name="Brodie E.L."/>
            <person name="Williams K.H."/>
            <person name="Hubbard S.S."/>
            <person name="Banfield J.F."/>
        </authorList>
    </citation>
    <scope>NUCLEOTIDE SEQUENCE [LARGE SCALE GENOMIC DNA]</scope>
</reference>
<evidence type="ECO:0000256" key="1">
    <source>
        <dbReference type="SAM" id="MobiDB-lite"/>
    </source>
</evidence>
<comment type="caution">
    <text evidence="2">The sequence shown here is derived from an EMBL/GenBank/DDBJ whole genome shotgun (WGS) entry which is preliminary data.</text>
</comment>
<sequence>MAPSESDQNENGEFEILGLSQLFDDTVSLKRKSSPTTGRQNSEVPTFKEDEQYWMGLCCGGNQ</sequence>
<dbReference type="EMBL" id="MFAE01000005">
    <property type="protein sequence ID" value="OGD67403.1"/>
    <property type="molecule type" value="Genomic_DNA"/>
</dbReference>